<dbReference type="EMBL" id="AWSQ01000002">
    <property type="protein sequence ID" value="KFX69651.1"/>
    <property type="molecule type" value="Genomic_DNA"/>
</dbReference>
<dbReference type="GO" id="GO:0009523">
    <property type="term" value="C:photosystem II"/>
    <property type="evidence" value="ECO:0007669"/>
    <property type="project" value="UniProtKB-KW"/>
</dbReference>
<name>A0A0A1YKM3_9PSED</name>
<accession>A0A0A1YKM3</accession>
<evidence type="ECO:0000256" key="1">
    <source>
        <dbReference type="ARBA" id="ARBA00022531"/>
    </source>
</evidence>
<keyword evidence="3" id="KW-0732">Signal</keyword>
<dbReference type="InterPro" id="IPR015943">
    <property type="entry name" value="WD40/YVTN_repeat-like_dom_sf"/>
</dbReference>
<dbReference type="Gene3D" id="2.130.10.10">
    <property type="entry name" value="YVTN repeat-like/Quinoprotein amine dehydrogenase"/>
    <property type="match status" value="1"/>
</dbReference>
<comment type="caution">
    <text evidence="5">The sequence shown here is derived from an EMBL/GenBank/DDBJ whole genome shotgun (WGS) entry which is preliminary data.</text>
</comment>
<keyword evidence="1" id="KW-0602">Photosynthesis</keyword>
<keyword evidence="6" id="KW-1185">Reference proteome</keyword>
<sequence length="355" mass="37648">MVVVKNLTISVLLALSAVTSVQADTEQSGTLPDSLSQPAVTSRLAEHSMLSDIARAGQRLVTVGIRGHILYSDDEGQRWQQAQVPVSVTLTGVCFADAQRGWAVGHRGVILATGDAGQTWQLQLDGNRAAVALVDEARKQHSELLESAEMLVEDGADKPFLAVHCASGERAVAVGAYGLAFRTENGGQHWQPSLAALGGTEQRHINALTVAPEGFYLAGEQGGLYRADRAMANVQVMAEPYEGSFFGVLSAADGSVIAYGLRGHVFRWQGADADWEQVAVDTTQSLTAGALLANRAILLADAAGAGWYSRDGGRSFRQVKAQSRFSFTALMPLQGGDVLAVGLRGVTRFQATDLE</sequence>
<dbReference type="InterPro" id="IPR028203">
    <property type="entry name" value="PSII_CF48-like_dom"/>
</dbReference>
<dbReference type="eggNOG" id="COG4447">
    <property type="taxonomic scope" value="Bacteria"/>
</dbReference>
<evidence type="ECO:0000256" key="2">
    <source>
        <dbReference type="ARBA" id="ARBA00023276"/>
    </source>
</evidence>
<organism evidence="5 6">
    <name type="scientific">Pseudomonas taeanensis MS-3</name>
    <dbReference type="NCBI Taxonomy" id="1395571"/>
    <lineage>
        <taxon>Bacteria</taxon>
        <taxon>Pseudomonadati</taxon>
        <taxon>Pseudomonadota</taxon>
        <taxon>Gammaproteobacteria</taxon>
        <taxon>Pseudomonadales</taxon>
        <taxon>Pseudomonadaceae</taxon>
        <taxon>Pseudomonas</taxon>
    </lineage>
</organism>
<dbReference type="STRING" id="1395571.TMS3_0109010"/>
<dbReference type="AlphaFoldDB" id="A0A0A1YKM3"/>
<evidence type="ECO:0000313" key="6">
    <source>
        <dbReference type="Proteomes" id="UP000030063"/>
    </source>
</evidence>
<evidence type="ECO:0000259" key="4">
    <source>
        <dbReference type="Pfam" id="PF14870"/>
    </source>
</evidence>
<keyword evidence="2" id="KW-0604">Photosystem II</keyword>
<dbReference type="Proteomes" id="UP000030063">
    <property type="component" value="Unassembled WGS sequence"/>
</dbReference>
<feature type="chain" id="PRO_5001984984" description="Photosynthesis system II assembly factor Ycf48/Hcf136-like domain-containing protein" evidence="3">
    <location>
        <begin position="24"/>
        <end position="355"/>
    </location>
</feature>
<gene>
    <name evidence="5" type="ORF">TMS3_0109010</name>
</gene>
<dbReference type="Pfam" id="PF14870">
    <property type="entry name" value="PSII_BNR"/>
    <property type="match status" value="1"/>
</dbReference>
<proteinExistence type="predicted"/>
<feature type="signal peptide" evidence="3">
    <location>
        <begin position="1"/>
        <end position="23"/>
    </location>
</feature>
<dbReference type="SUPFAM" id="SSF110296">
    <property type="entry name" value="Oligoxyloglucan reducing end-specific cellobiohydrolase"/>
    <property type="match status" value="1"/>
</dbReference>
<evidence type="ECO:0000313" key="5">
    <source>
        <dbReference type="EMBL" id="KFX69651.1"/>
    </source>
</evidence>
<dbReference type="PANTHER" id="PTHR47199:SF2">
    <property type="entry name" value="PHOTOSYSTEM II STABILITY_ASSEMBLY FACTOR HCF136, CHLOROPLASTIC"/>
    <property type="match status" value="1"/>
</dbReference>
<protein>
    <recommendedName>
        <fullName evidence="4">Photosynthesis system II assembly factor Ycf48/Hcf136-like domain-containing protein</fullName>
    </recommendedName>
</protein>
<reference evidence="5 6" key="1">
    <citation type="journal article" date="2014" name="Genome Announc.">
        <title>Draft Genome Sequence of Petroleum Oil-Degrading Marine Bacterium Pseudomonas taeanensis Strain MS-3, Isolated from a Crude Oil-Contaminated Seashore.</title>
        <authorList>
            <person name="Lee S.Y."/>
            <person name="Kim S.H."/>
            <person name="Lee D.G."/>
            <person name="Shin S."/>
            <person name="Yun S.H."/>
            <person name="Choi C.W."/>
            <person name="Chung Y.H."/>
            <person name="Choi J.S."/>
            <person name="Kahng H.Y."/>
            <person name="Kim S.I."/>
        </authorList>
    </citation>
    <scope>NUCLEOTIDE SEQUENCE [LARGE SCALE GENOMIC DNA]</scope>
    <source>
        <strain evidence="5 6">MS-3</strain>
    </source>
</reference>
<dbReference type="PANTHER" id="PTHR47199">
    <property type="entry name" value="PHOTOSYSTEM II STABILITY/ASSEMBLY FACTOR HCF136, CHLOROPLASTIC"/>
    <property type="match status" value="1"/>
</dbReference>
<dbReference type="GO" id="GO:0015979">
    <property type="term" value="P:photosynthesis"/>
    <property type="evidence" value="ECO:0007669"/>
    <property type="project" value="UniProtKB-KW"/>
</dbReference>
<feature type="domain" description="Photosynthesis system II assembly factor Ycf48/Hcf136-like" evidence="4">
    <location>
        <begin position="76"/>
        <end position="284"/>
    </location>
</feature>
<evidence type="ECO:0000256" key="3">
    <source>
        <dbReference type="SAM" id="SignalP"/>
    </source>
</evidence>